<dbReference type="Proteomes" id="UP000070409">
    <property type="component" value="Unassembled WGS sequence"/>
</dbReference>
<proteinExistence type="predicted"/>
<feature type="domain" description="Fido" evidence="1">
    <location>
        <begin position="141"/>
        <end position="289"/>
    </location>
</feature>
<reference evidence="2 3" key="1">
    <citation type="submission" date="2016-02" db="EMBL/GenBank/DDBJ databases">
        <authorList>
            <person name="Teng J.L."/>
            <person name="Tang Y."/>
            <person name="Huang Y."/>
            <person name="Guo F."/>
            <person name="Wei W."/>
            <person name="Chen J.H."/>
            <person name="Wong S.Y."/>
            <person name="Lau S.K."/>
            <person name="Woo P.C."/>
        </authorList>
    </citation>
    <scope>NUCLEOTIDE SEQUENCE [LARGE SCALE GENOMIC DNA]</scope>
    <source>
        <strain evidence="2 3">JCM 13375</strain>
    </source>
</reference>
<protein>
    <submittedName>
        <fullName evidence="2">Cell filamentation protein Fic</fullName>
    </submittedName>
</protein>
<gene>
    <name evidence="2" type="ORF">AXK61_14185</name>
</gene>
<dbReference type="InterPro" id="IPR040198">
    <property type="entry name" value="Fido_containing"/>
</dbReference>
<dbReference type="EMBL" id="LSRE01000003">
    <property type="protein sequence ID" value="KXP00743.1"/>
    <property type="molecule type" value="Genomic_DNA"/>
</dbReference>
<evidence type="ECO:0000313" key="3">
    <source>
        <dbReference type="Proteomes" id="UP000070409"/>
    </source>
</evidence>
<dbReference type="PANTHER" id="PTHR13504:SF40">
    <property type="entry name" value="FIDO DOMAIN-CONTAINING PROTEIN"/>
    <property type="match status" value="1"/>
</dbReference>
<keyword evidence="3" id="KW-1185">Reference proteome</keyword>
<sequence length="408" mass="44957">MAYRTLRSVFHQRDISGADAEEASRRASPAALSWEFRIGEHSLFCLTTPRITALTERIMVLDARVAETWAELLPIARNHYFSSMIIEEIQATNEMENVHSTRREIADALESLTDEPAGDRRFREMVRLYAALGDRSVSAPGTLDDVRDLYDAVTRGEVDPGDAPDGARFRADIVRITSGQKVVHTGVVPEAAIDAGLTVMLAQRRDDEVPHLIRAAIAHLIFEVVHPFYDGNGRTGRFLLALDLAERLSPISWFALSATIFDNRDRYYQAFADAEHPLNRADATPFVETMLEIVAESLHRVTTDLADRRAALDALTDAVGAIAPARVPVDDDHRGILSALGQVALFGFTGAVTLDELTDAGPRSKRTVRTKTQFLVDAGLIEVVSLRPLRFRLSTAGRELCAIDGATV</sequence>
<dbReference type="PANTHER" id="PTHR13504">
    <property type="entry name" value="FIDO DOMAIN-CONTAINING PROTEIN DDB_G0283145"/>
    <property type="match status" value="1"/>
</dbReference>
<dbReference type="Gene3D" id="1.10.3290.10">
    <property type="entry name" value="Fido-like domain"/>
    <property type="match status" value="1"/>
</dbReference>
<dbReference type="SUPFAM" id="SSF140931">
    <property type="entry name" value="Fic-like"/>
    <property type="match status" value="1"/>
</dbReference>
<name>A0A137ZRA8_9ACTN</name>
<dbReference type="InterPro" id="IPR036597">
    <property type="entry name" value="Fido-like_dom_sf"/>
</dbReference>
<organism evidence="2 3">
    <name type="scientific">Tsukamurella pseudospumae</name>
    <dbReference type="NCBI Taxonomy" id="239498"/>
    <lineage>
        <taxon>Bacteria</taxon>
        <taxon>Bacillati</taxon>
        <taxon>Actinomycetota</taxon>
        <taxon>Actinomycetes</taxon>
        <taxon>Mycobacteriales</taxon>
        <taxon>Tsukamurellaceae</taxon>
        <taxon>Tsukamurella</taxon>
    </lineage>
</organism>
<dbReference type="Pfam" id="PF02661">
    <property type="entry name" value="Fic"/>
    <property type="match status" value="1"/>
</dbReference>
<evidence type="ECO:0000259" key="1">
    <source>
        <dbReference type="PROSITE" id="PS51459"/>
    </source>
</evidence>
<dbReference type="InterPro" id="IPR003812">
    <property type="entry name" value="Fido"/>
</dbReference>
<accession>A0A137ZRA8</accession>
<dbReference type="PROSITE" id="PS51459">
    <property type="entry name" value="FIDO"/>
    <property type="match status" value="1"/>
</dbReference>
<comment type="caution">
    <text evidence="2">The sequence shown here is derived from an EMBL/GenBank/DDBJ whole genome shotgun (WGS) entry which is preliminary data.</text>
</comment>
<evidence type="ECO:0000313" key="2">
    <source>
        <dbReference type="EMBL" id="KXP00743.1"/>
    </source>
</evidence>